<dbReference type="GO" id="GO:0008206">
    <property type="term" value="P:bile acid metabolic process"/>
    <property type="evidence" value="ECO:0007669"/>
    <property type="project" value="UniProtKB-ARBA"/>
</dbReference>
<dbReference type="PANTHER" id="PTHR43639:SF1">
    <property type="entry name" value="SHORT-CHAIN DEHYDROGENASE_REDUCTASE FAMILY PROTEIN"/>
    <property type="match status" value="1"/>
</dbReference>
<dbReference type="CDD" id="cd05233">
    <property type="entry name" value="SDR_c"/>
    <property type="match status" value="1"/>
</dbReference>
<evidence type="ECO:0000313" key="4">
    <source>
        <dbReference type="EMBL" id="KMW18591.1"/>
    </source>
</evidence>
<protein>
    <recommendedName>
        <fullName evidence="3">Ketoreductase domain-containing protein</fullName>
    </recommendedName>
</protein>
<dbReference type="InterPro" id="IPR036291">
    <property type="entry name" value="NAD(P)-bd_dom_sf"/>
</dbReference>
<evidence type="ECO:0000313" key="5">
    <source>
        <dbReference type="Proteomes" id="UP000037392"/>
    </source>
</evidence>
<comment type="caution">
    <text evidence="4">The sequence shown here is derived from an EMBL/GenBank/DDBJ whole genome shotgun (WGS) entry which is preliminary data.</text>
</comment>
<dbReference type="OrthoDB" id="9803333at2"/>
<accession>A0A0J9C2F4</accession>
<dbReference type="PRINTS" id="PR00081">
    <property type="entry name" value="GDHRDH"/>
</dbReference>
<name>A0A0J9C2F4_9FIRM</name>
<sequence>MLKGKTAIVTGSSKGIGREIALALAENGADLVINGNNQEQLEHVKAQIETLGSRCRVVRGDISDSNTAARLAAACMEAFGKIDILVNNAGVNSRIPFLELTEEEWRRMMGINLDGVFYCCKAVLPHMVHQQSGTIINISSTASKTAHANASICYGASKAAVNSMTQKLAYEMGPHHIRVNGICPGPIETDMSLQWTEEYRKNVVKKIPLGLLGTTKNVADVAVFLASDMAGFINGETINVNGGSYMN</sequence>
<organism evidence="4 5">
    <name type="scientific">[Clostridium] citroniae WAL-19142</name>
    <dbReference type="NCBI Taxonomy" id="742734"/>
    <lineage>
        <taxon>Bacteria</taxon>
        <taxon>Bacillati</taxon>
        <taxon>Bacillota</taxon>
        <taxon>Clostridia</taxon>
        <taxon>Lachnospirales</taxon>
        <taxon>Lachnospiraceae</taxon>
        <taxon>Enterocloster</taxon>
    </lineage>
</organism>
<evidence type="ECO:0000256" key="2">
    <source>
        <dbReference type="ARBA" id="ARBA00023002"/>
    </source>
</evidence>
<comment type="similarity">
    <text evidence="1">Belongs to the short-chain dehydrogenases/reductases (SDR) family.</text>
</comment>
<dbReference type="RefSeq" id="WP_048930121.1">
    <property type="nucleotide sequence ID" value="NZ_KQ235878.1"/>
</dbReference>
<dbReference type="PRINTS" id="PR00080">
    <property type="entry name" value="SDRFAMILY"/>
</dbReference>
<dbReference type="InterPro" id="IPR002347">
    <property type="entry name" value="SDR_fam"/>
</dbReference>
<dbReference type="PATRIC" id="fig|742734.4.peg.2893"/>
<feature type="domain" description="Ketoreductase" evidence="3">
    <location>
        <begin position="5"/>
        <end position="198"/>
    </location>
</feature>
<proteinExistence type="inferred from homology"/>
<dbReference type="NCBIfam" id="NF005559">
    <property type="entry name" value="PRK07231.1"/>
    <property type="match status" value="1"/>
</dbReference>
<dbReference type="AlphaFoldDB" id="A0A0J9C2F4"/>
<evidence type="ECO:0000256" key="1">
    <source>
        <dbReference type="ARBA" id="ARBA00006484"/>
    </source>
</evidence>
<dbReference type="InterPro" id="IPR057326">
    <property type="entry name" value="KR_dom"/>
</dbReference>
<dbReference type="Pfam" id="PF13561">
    <property type="entry name" value="adh_short_C2"/>
    <property type="match status" value="1"/>
</dbReference>
<dbReference type="Gene3D" id="3.40.50.720">
    <property type="entry name" value="NAD(P)-binding Rossmann-like Domain"/>
    <property type="match status" value="1"/>
</dbReference>
<dbReference type="EMBL" id="ADLK01000022">
    <property type="protein sequence ID" value="KMW18591.1"/>
    <property type="molecule type" value="Genomic_DNA"/>
</dbReference>
<dbReference type="FunFam" id="3.40.50.720:FF:000084">
    <property type="entry name" value="Short-chain dehydrogenase reductase"/>
    <property type="match status" value="1"/>
</dbReference>
<dbReference type="PANTHER" id="PTHR43639">
    <property type="entry name" value="OXIDOREDUCTASE, SHORT-CHAIN DEHYDROGENASE/REDUCTASE FAMILY (AFU_ORTHOLOGUE AFUA_5G02870)"/>
    <property type="match status" value="1"/>
</dbReference>
<dbReference type="GO" id="GO:0016491">
    <property type="term" value="F:oxidoreductase activity"/>
    <property type="evidence" value="ECO:0007669"/>
    <property type="project" value="UniProtKB-KW"/>
</dbReference>
<dbReference type="SUPFAM" id="SSF51735">
    <property type="entry name" value="NAD(P)-binding Rossmann-fold domains"/>
    <property type="match status" value="1"/>
</dbReference>
<dbReference type="Proteomes" id="UP000037392">
    <property type="component" value="Unassembled WGS sequence"/>
</dbReference>
<reference evidence="4 5" key="1">
    <citation type="submission" date="2011-04" db="EMBL/GenBank/DDBJ databases">
        <title>The Genome Sequence of Clostridium citroniae WAL-19142.</title>
        <authorList>
            <consortium name="The Broad Institute Genome Sequencing Platform"/>
            <person name="Earl A."/>
            <person name="Ward D."/>
            <person name="Feldgarden M."/>
            <person name="Gevers D."/>
            <person name="Warren Y.A."/>
            <person name="Tyrrell K.L."/>
            <person name="Citron D.M."/>
            <person name="Goldstein E.J."/>
            <person name="Daigneault M."/>
            <person name="Allen-Vercoe E."/>
            <person name="Young S.K."/>
            <person name="Zeng Q."/>
            <person name="Gargeya S."/>
            <person name="Fitzgerald M."/>
            <person name="Haas B."/>
            <person name="Abouelleil A."/>
            <person name="Alvarado L."/>
            <person name="Arachchi H.M."/>
            <person name="Berlin A."/>
            <person name="Brown A."/>
            <person name="Chapman S.B."/>
            <person name="Chen Z."/>
            <person name="Dunbar C."/>
            <person name="Freedman E."/>
            <person name="Gearin G."/>
            <person name="Gellesch M."/>
            <person name="Goldberg J."/>
            <person name="Griggs A."/>
            <person name="Gujja S."/>
            <person name="Heilman E.R."/>
            <person name="Heiman D."/>
            <person name="Howarth C."/>
            <person name="Larson L."/>
            <person name="Lui A."/>
            <person name="MacDonald P.J."/>
            <person name="Mehta T."/>
            <person name="Montmayeur A."/>
            <person name="Murphy C."/>
            <person name="Neiman D."/>
            <person name="Pearson M."/>
            <person name="Priest M."/>
            <person name="Roberts A."/>
            <person name="Saif S."/>
            <person name="Shea T."/>
            <person name="Shenoy N."/>
            <person name="Sisk P."/>
            <person name="Stolte C."/>
            <person name="Sykes S."/>
            <person name="White J."/>
            <person name="Yandava C."/>
            <person name="Wortman J."/>
            <person name="Nusbaum C."/>
            <person name="Birren B."/>
        </authorList>
    </citation>
    <scope>NUCLEOTIDE SEQUENCE [LARGE SCALE GENOMIC DNA]</scope>
    <source>
        <strain evidence="4 5">WAL-19142</strain>
    </source>
</reference>
<keyword evidence="2" id="KW-0560">Oxidoreductase</keyword>
<dbReference type="SMART" id="SM00822">
    <property type="entry name" value="PKS_KR"/>
    <property type="match status" value="1"/>
</dbReference>
<gene>
    <name evidence="4" type="ORF">HMPREF9470_02695</name>
</gene>
<evidence type="ECO:0000259" key="3">
    <source>
        <dbReference type="SMART" id="SM00822"/>
    </source>
</evidence>
<dbReference type="NCBIfam" id="NF009466">
    <property type="entry name" value="PRK12826.1-2"/>
    <property type="match status" value="1"/>
</dbReference>
<dbReference type="GeneID" id="93163185"/>